<name>A0A1R2CDY5_9CILI</name>
<protein>
    <submittedName>
        <fullName evidence="2">Uncharacterized protein</fullName>
    </submittedName>
</protein>
<proteinExistence type="predicted"/>
<reference evidence="2 3" key="1">
    <citation type="submission" date="2016-11" db="EMBL/GenBank/DDBJ databases">
        <title>The macronuclear genome of Stentor coeruleus: a giant cell with tiny introns.</title>
        <authorList>
            <person name="Slabodnick M."/>
            <person name="Ruby J.G."/>
            <person name="Reiff S.B."/>
            <person name="Swart E.C."/>
            <person name="Gosai S."/>
            <person name="Prabakaran S."/>
            <person name="Witkowska E."/>
            <person name="Larue G.E."/>
            <person name="Fisher S."/>
            <person name="Freeman R.M."/>
            <person name="Gunawardena J."/>
            <person name="Chu W."/>
            <person name="Stover N.A."/>
            <person name="Gregory B.D."/>
            <person name="Nowacki M."/>
            <person name="Derisi J."/>
            <person name="Roy S.W."/>
            <person name="Marshall W.F."/>
            <person name="Sood P."/>
        </authorList>
    </citation>
    <scope>NUCLEOTIDE SEQUENCE [LARGE SCALE GENOMIC DNA]</scope>
    <source>
        <strain evidence="2">WM001</strain>
    </source>
</reference>
<accession>A0A1R2CDY5</accession>
<feature type="coiled-coil region" evidence="1">
    <location>
        <begin position="52"/>
        <end position="190"/>
    </location>
</feature>
<dbReference type="AlphaFoldDB" id="A0A1R2CDY5"/>
<gene>
    <name evidence="2" type="ORF">SteCoe_11108</name>
</gene>
<comment type="caution">
    <text evidence="2">The sequence shown here is derived from an EMBL/GenBank/DDBJ whole genome shotgun (WGS) entry which is preliminary data.</text>
</comment>
<dbReference type="EMBL" id="MPUH01000183">
    <property type="protein sequence ID" value="OMJ87185.1"/>
    <property type="molecule type" value="Genomic_DNA"/>
</dbReference>
<keyword evidence="1" id="KW-0175">Coiled coil</keyword>
<evidence type="ECO:0000313" key="3">
    <source>
        <dbReference type="Proteomes" id="UP000187209"/>
    </source>
</evidence>
<sequence length="282" mass="33020">MNTPEEIINKLKDQIEIKKVALEELKTRYREVITSVTRNESKSPNSPSNYNLESLQKQLSMYDAEKKLLTTRLGVVSIEREIELTEKIKNFEEKLALLVKENFRLNKSGNSNLPPIQKSLENEEDLLREVKFQKKNIVILEDKISGINNNIEKSSQKISELEYNLNGLKMDVVEHKNDIYREKYNELHKKLDVITKAWKSNVLKFENNIKELESFDKSLQDKITQLKSKIIKQDQQRRLLNMSHDDYAKMKKDGEKISDTPNVYHPDVSFLYKPSVKALYST</sequence>
<dbReference type="OrthoDB" id="323680at2759"/>
<evidence type="ECO:0000256" key="1">
    <source>
        <dbReference type="SAM" id="Coils"/>
    </source>
</evidence>
<organism evidence="2 3">
    <name type="scientific">Stentor coeruleus</name>
    <dbReference type="NCBI Taxonomy" id="5963"/>
    <lineage>
        <taxon>Eukaryota</taxon>
        <taxon>Sar</taxon>
        <taxon>Alveolata</taxon>
        <taxon>Ciliophora</taxon>
        <taxon>Postciliodesmatophora</taxon>
        <taxon>Heterotrichea</taxon>
        <taxon>Heterotrichida</taxon>
        <taxon>Stentoridae</taxon>
        <taxon>Stentor</taxon>
    </lineage>
</organism>
<keyword evidence="3" id="KW-1185">Reference proteome</keyword>
<evidence type="ECO:0000313" key="2">
    <source>
        <dbReference type="EMBL" id="OMJ87185.1"/>
    </source>
</evidence>
<dbReference type="Proteomes" id="UP000187209">
    <property type="component" value="Unassembled WGS sequence"/>
</dbReference>